<proteinExistence type="predicted"/>
<dbReference type="HOGENOM" id="CLU_2637797_0_0_1"/>
<accession>G2YN75</accession>
<evidence type="ECO:0000256" key="1">
    <source>
        <dbReference type="SAM" id="MobiDB-lite"/>
    </source>
</evidence>
<evidence type="ECO:0000313" key="3">
    <source>
        <dbReference type="Proteomes" id="UP000008177"/>
    </source>
</evidence>
<organism evidence="2 3">
    <name type="scientific">Botryotinia fuckeliana (strain T4)</name>
    <name type="common">Noble rot fungus</name>
    <name type="synonym">Botrytis cinerea</name>
    <dbReference type="NCBI Taxonomy" id="999810"/>
    <lineage>
        <taxon>Eukaryota</taxon>
        <taxon>Fungi</taxon>
        <taxon>Dikarya</taxon>
        <taxon>Ascomycota</taxon>
        <taxon>Pezizomycotina</taxon>
        <taxon>Leotiomycetes</taxon>
        <taxon>Helotiales</taxon>
        <taxon>Sclerotiniaceae</taxon>
        <taxon>Botrytis</taxon>
    </lineage>
</organism>
<dbReference type="InParanoid" id="G2YN75"/>
<evidence type="ECO:0000313" key="2">
    <source>
        <dbReference type="EMBL" id="CCD53073.1"/>
    </source>
</evidence>
<name>G2YN75_BOTF4</name>
<dbReference type="AlphaFoldDB" id="G2YN75"/>
<sequence>MQSQSRTVIRPPVGTSASFSTPEGGKGWEISHHSTIQVKPFPSRENTTHPKSKILFAFQLRDGREMAILRVLFVLES</sequence>
<reference evidence="3" key="1">
    <citation type="journal article" date="2011" name="PLoS Genet.">
        <title>Genomic analysis of the necrotrophic fungal pathogens Sclerotinia sclerotiorum and Botrytis cinerea.</title>
        <authorList>
            <person name="Amselem J."/>
            <person name="Cuomo C.A."/>
            <person name="van Kan J.A."/>
            <person name="Viaud M."/>
            <person name="Benito E.P."/>
            <person name="Couloux A."/>
            <person name="Coutinho P.M."/>
            <person name="de Vries R.P."/>
            <person name="Dyer P.S."/>
            <person name="Fillinger S."/>
            <person name="Fournier E."/>
            <person name="Gout L."/>
            <person name="Hahn M."/>
            <person name="Kohn L."/>
            <person name="Lapalu N."/>
            <person name="Plummer K.M."/>
            <person name="Pradier J.M."/>
            <person name="Quevillon E."/>
            <person name="Sharon A."/>
            <person name="Simon A."/>
            <person name="ten Have A."/>
            <person name="Tudzynski B."/>
            <person name="Tudzynski P."/>
            <person name="Wincker P."/>
            <person name="Andrew M."/>
            <person name="Anthouard V."/>
            <person name="Beever R.E."/>
            <person name="Beffa R."/>
            <person name="Benoit I."/>
            <person name="Bouzid O."/>
            <person name="Brault B."/>
            <person name="Chen Z."/>
            <person name="Choquer M."/>
            <person name="Collemare J."/>
            <person name="Cotton P."/>
            <person name="Danchin E.G."/>
            <person name="Da Silva C."/>
            <person name="Gautier A."/>
            <person name="Giraud C."/>
            <person name="Giraud T."/>
            <person name="Gonzalez C."/>
            <person name="Grossetete S."/>
            <person name="Guldener U."/>
            <person name="Henrissat B."/>
            <person name="Howlett B.J."/>
            <person name="Kodira C."/>
            <person name="Kretschmer M."/>
            <person name="Lappartient A."/>
            <person name="Leroch M."/>
            <person name="Levis C."/>
            <person name="Mauceli E."/>
            <person name="Neuveglise C."/>
            <person name="Oeser B."/>
            <person name="Pearson M."/>
            <person name="Poulain J."/>
            <person name="Poussereau N."/>
            <person name="Quesneville H."/>
            <person name="Rascle C."/>
            <person name="Schumacher J."/>
            <person name="Segurens B."/>
            <person name="Sexton A."/>
            <person name="Silva E."/>
            <person name="Sirven C."/>
            <person name="Soanes D.M."/>
            <person name="Talbot N.J."/>
            <person name="Templeton M."/>
            <person name="Yandava C."/>
            <person name="Yarden O."/>
            <person name="Zeng Q."/>
            <person name="Rollins J.A."/>
            <person name="Lebrun M.H."/>
            <person name="Dickman M."/>
        </authorList>
    </citation>
    <scope>NUCLEOTIDE SEQUENCE [LARGE SCALE GENOMIC DNA]</scope>
    <source>
        <strain evidence="3">T4</strain>
    </source>
</reference>
<dbReference type="EMBL" id="FQ790346">
    <property type="protein sequence ID" value="CCD53073.1"/>
    <property type="molecule type" value="Genomic_DNA"/>
</dbReference>
<protein>
    <submittedName>
        <fullName evidence="2">Uncharacterized protein</fullName>
    </submittedName>
</protein>
<feature type="region of interest" description="Disordered" evidence="1">
    <location>
        <begin position="1"/>
        <end position="30"/>
    </location>
</feature>
<dbReference type="Proteomes" id="UP000008177">
    <property type="component" value="Unplaced contigs"/>
</dbReference>
<gene>
    <name evidence="2" type="ORF">BofuT4_uP120920.1</name>
</gene>